<protein>
    <submittedName>
        <fullName evidence="1">Uncharacterized protein</fullName>
    </submittedName>
</protein>
<organism evidence="1 2">
    <name type="scientific">Lindgomyces ingoldianus</name>
    <dbReference type="NCBI Taxonomy" id="673940"/>
    <lineage>
        <taxon>Eukaryota</taxon>
        <taxon>Fungi</taxon>
        <taxon>Dikarya</taxon>
        <taxon>Ascomycota</taxon>
        <taxon>Pezizomycotina</taxon>
        <taxon>Dothideomycetes</taxon>
        <taxon>Pleosporomycetidae</taxon>
        <taxon>Pleosporales</taxon>
        <taxon>Lindgomycetaceae</taxon>
        <taxon>Lindgomyces</taxon>
    </lineage>
</organism>
<evidence type="ECO:0000313" key="2">
    <source>
        <dbReference type="Proteomes" id="UP000799755"/>
    </source>
</evidence>
<gene>
    <name evidence="1" type="ORF">BDR25DRAFT_125901</name>
</gene>
<dbReference type="EMBL" id="MU003499">
    <property type="protein sequence ID" value="KAF2473897.1"/>
    <property type="molecule type" value="Genomic_DNA"/>
</dbReference>
<keyword evidence="2" id="KW-1185">Reference proteome</keyword>
<evidence type="ECO:0000313" key="1">
    <source>
        <dbReference type="EMBL" id="KAF2473897.1"/>
    </source>
</evidence>
<proteinExistence type="predicted"/>
<sequence length="200" mass="22402">MSLSRDAGAPTEISQEDFQKFEERNDVKSLRASLEKAHEMGDDKKTKSSIRSRIQYHLGVLSRMQLLENRKNYFDRVDNLRAQGLPTTDSAGESRPGKALPKYGGGAEAAVARFLQECARNVHEGLSVDHRSRVYMEHLVNYLAHRPPISPPLESGFPKVWSDPSGRQKSVDAADDKAQTAQSIDDDQNGCLENRKTTYL</sequence>
<dbReference type="Proteomes" id="UP000799755">
    <property type="component" value="Unassembled WGS sequence"/>
</dbReference>
<accession>A0ACB6R4A7</accession>
<reference evidence="1" key="1">
    <citation type="journal article" date="2020" name="Stud. Mycol.">
        <title>101 Dothideomycetes genomes: a test case for predicting lifestyles and emergence of pathogens.</title>
        <authorList>
            <person name="Haridas S."/>
            <person name="Albert R."/>
            <person name="Binder M."/>
            <person name="Bloem J."/>
            <person name="Labutti K."/>
            <person name="Salamov A."/>
            <person name="Andreopoulos B."/>
            <person name="Baker S."/>
            <person name="Barry K."/>
            <person name="Bills G."/>
            <person name="Bluhm B."/>
            <person name="Cannon C."/>
            <person name="Castanera R."/>
            <person name="Culley D."/>
            <person name="Daum C."/>
            <person name="Ezra D."/>
            <person name="Gonzalez J."/>
            <person name="Henrissat B."/>
            <person name="Kuo A."/>
            <person name="Liang C."/>
            <person name="Lipzen A."/>
            <person name="Lutzoni F."/>
            <person name="Magnuson J."/>
            <person name="Mondo S."/>
            <person name="Nolan M."/>
            <person name="Ohm R."/>
            <person name="Pangilinan J."/>
            <person name="Park H.-J."/>
            <person name="Ramirez L."/>
            <person name="Alfaro M."/>
            <person name="Sun H."/>
            <person name="Tritt A."/>
            <person name="Yoshinaga Y."/>
            <person name="Zwiers L.-H."/>
            <person name="Turgeon B."/>
            <person name="Goodwin S."/>
            <person name="Spatafora J."/>
            <person name="Crous P."/>
            <person name="Grigoriev I."/>
        </authorList>
    </citation>
    <scope>NUCLEOTIDE SEQUENCE</scope>
    <source>
        <strain evidence="1">ATCC 200398</strain>
    </source>
</reference>
<comment type="caution">
    <text evidence="1">The sequence shown here is derived from an EMBL/GenBank/DDBJ whole genome shotgun (WGS) entry which is preliminary data.</text>
</comment>
<name>A0ACB6R4A7_9PLEO</name>